<reference evidence="2" key="1">
    <citation type="submission" date="2009-07" db="EMBL/GenBank/DDBJ databases">
        <title>Complete genome sequence of Rothia mucilaginosa DJ.</title>
        <authorList>
            <person name="Yamane K."/>
            <person name="Nambu T."/>
            <person name="Mashimo C."/>
            <person name="Sugimori C."/>
            <person name="Yamanaka T."/>
            <person name="Leung K."/>
            <person name="Fukushima H."/>
        </authorList>
    </citation>
    <scope>NUCLEOTIDE SEQUENCE [LARGE SCALE GENOMIC DNA]</scope>
    <source>
        <strain evidence="2">DY-18</strain>
    </source>
</reference>
<organism evidence="1 2">
    <name type="scientific">Rothia mucilaginosa (strain DY-18)</name>
    <name type="common">Stomatococcus mucilaginosus</name>
    <dbReference type="NCBI Taxonomy" id="680646"/>
    <lineage>
        <taxon>Bacteria</taxon>
        <taxon>Bacillati</taxon>
        <taxon>Actinomycetota</taxon>
        <taxon>Actinomycetes</taxon>
        <taxon>Micrococcales</taxon>
        <taxon>Micrococcaceae</taxon>
        <taxon>Rothia</taxon>
    </lineage>
</organism>
<gene>
    <name evidence="1" type="ordered locus">RMDY18_06220</name>
</gene>
<dbReference type="AlphaFoldDB" id="D2NS28"/>
<proteinExistence type="predicted"/>
<dbReference type="EMBL" id="AP011540">
    <property type="protein sequence ID" value="BAI64454.1"/>
    <property type="molecule type" value="Genomic_DNA"/>
</dbReference>
<keyword evidence="2" id="KW-1185">Reference proteome</keyword>
<evidence type="ECO:0000313" key="2">
    <source>
        <dbReference type="Proteomes" id="UP000001883"/>
    </source>
</evidence>
<reference evidence="1 2" key="2">
    <citation type="journal article" date="2010" name="J Osaka Dent Univ">
        <title>Isolation and identification of Rothia mucilaginosa from persistent apical periodontitis lesions.</title>
        <authorList>
            <person name="Yamane K."/>
            <person name="Yoshida M."/>
            <person name="Fujihira T."/>
            <person name="Baba T."/>
            <person name="Tsuji N."/>
            <person name="Hayashi H."/>
            <person name="Sugimori C."/>
            <person name="Yamanaka T."/>
            <person name="Mashimo C."/>
            <person name="Nambu T."/>
            <person name="Kawai H."/>
            <person name="Fukushima H."/>
        </authorList>
    </citation>
    <scope>NUCLEOTIDE SEQUENCE [LARGE SCALE GENOMIC DNA]</scope>
    <source>
        <strain evidence="1 2">DY-18</strain>
    </source>
</reference>
<name>D2NS28_ROTMD</name>
<protein>
    <submittedName>
        <fullName evidence="1">Formamidopyrimidine-DNA glycosylase</fullName>
    </submittedName>
</protein>
<sequence>MRRKAEAIGAQSAEYLGADAEAHVALGVATEFDVADLAAGNQGGVALIVHDFQDRAVLDGLGDLLGENFLSLAGLNNDFAGDVANANLDFHESPRRIVRCNQTCAGYGNCLI</sequence>
<accession>D2NS28</accession>
<reference evidence="1 2" key="3">
    <citation type="journal article" date="2010" name="Sequencing">
        <title>Complete Genome Sequence of Rothia mucilaginosa DY-18: A Clinical Isolate with Dense Meshwork-Like Structures from a Persistent Apical Periodontitis Lesion.</title>
        <authorList>
            <person name="Yamane K."/>
            <person name="Nambu T."/>
            <person name="Yamanaka T."/>
            <person name="Mashimo C."/>
            <person name="Sugimori C."/>
            <person name="Leung K.-P."/>
            <person name="Fukushima H."/>
        </authorList>
    </citation>
    <scope>NUCLEOTIDE SEQUENCE [LARGE SCALE GENOMIC DNA]</scope>
    <source>
        <strain evidence="1 2">DY-18</strain>
    </source>
</reference>
<dbReference type="HOGENOM" id="CLU_2143967_0_0_11"/>
<dbReference type="KEGG" id="rmu:RMDY18_06220"/>
<dbReference type="Proteomes" id="UP000001883">
    <property type="component" value="Chromosome"/>
</dbReference>
<evidence type="ECO:0000313" key="1">
    <source>
        <dbReference type="EMBL" id="BAI64454.1"/>
    </source>
</evidence>